<dbReference type="PANTHER" id="PTHR45024:SF2">
    <property type="entry name" value="SCP2 DOMAIN-CONTAINING PROTEIN"/>
    <property type="match status" value="1"/>
</dbReference>
<sequence>MTRYLEGKVAIVTGSGQGIGRAIAAALAEQGAAVVTNNRRPGATSTTQLTPERLSKLTEEERNWVTQEMQRFGGDAESTAEMIRQRGGKAVACFADITDYDAAGRLIETAVEAFGGVDILVNVAGAFGFSPFEKMSPALFRKVTAVKLDGYFHTCRHAVPHMLEKGWGRILNCTSRAWLGDIFRHAEYCAANAGVVGLTRALAVEYAGQGITANCFSPYARTRSAIDLQMFDKTVEQADRVMAVDGVTPRVDSAPPPEELTPLICYLCTDAAARVNGSVFNIGGSKIGLYSNPEIVCQVCKAPGERWTVEELVHSADGMLLQGYHSVVENYR</sequence>
<dbReference type="PANTHER" id="PTHR45024">
    <property type="entry name" value="DEHYDROGENASES, SHORT CHAIN"/>
    <property type="match status" value="1"/>
</dbReference>
<proteinExistence type="inferred from homology"/>
<comment type="caution">
    <text evidence="5">The sequence shown here is derived from an EMBL/GenBank/DDBJ whole genome shotgun (WGS) entry which is preliminary data.</text>
</comment>
<evidence type="ECO:0000256" key="2">
    <source>
        <dbReference type="ARBA" id="ARBA00023002"/>
    </source>
</evidence>
<organism evidence="5 6">
    <name type="scientific">Candidatus Avoscillospira stercoripullorum</name>
    <dbReference type="NCBI Taxonomy" id="2840709"/>
    <lineage>
        <taxon>Bacteria</taxon>
        <taxon>Bacillati</taxon>
        <taxon>Bacillota</taxon>
        <taxon>Clostridia</taxon>
        <taxon>Eubacteriales</taxon>
        <taxon>Oscillospiraceae</taxon>
        <taxon>Oscillospiraceae incertae sedis</taxon>
        <taxon>Candidatus Avoscillospira</taxon>
    </lineage>
</organism>
<accession>A0A9D1D762</accession>
<reference evidence="5" key="1">
    <citation type="submission" date="2020-10" db="EMBL/GenBank/DDBJ databases">
        <authorList>
            <person name="Gilroy R."/>
        </authorList>
    </citation>
    <scope>NUCLEOTIDE SEQUENCE</scope>
    <source>
        <strain evidence="5">ChiHjej9B8-7071</strain>
    </source>
</reference>
<evidence type="ECO:0000256" key="1">
    <source>
        <dbReference type="ARBA" id="ARBA00006484"/>
    </source>
</evidence>
<feature type="domain" description="Ketoreductase" evidence="4">
    <location>
        <begin position="8"/>
        <end position="219"/>
    </location>
</feature>
<evidence type="ECO:0000259" key="4">
    <source>
        <dbReference type="SMART" id="SM00822"/>
    </source>
</evidence>
<dbReference type="GO" id="GO:0008206">
    <property type="term" value="P:bile acid metabolic process"/>
    <property type="evidence" value="ECO:0007669"/>
    <property type="project" value="UniProtKB-ARBA"/>
</dbReference>
<evidence type="ECO:0000313" key="6">
    <source>
        <dbReference type="Proteomes" id="UP000824258"/>
    </source>
</evidence>
<dbReference type="AlphaFoldDB" id="A0A9D1D762"/>
<gene>
    <name evidence="5" type="ORF">IAA70_04865</name>
</gene>
<dbReference type="InterPro" id="IPR051687">
    <property type="entry name" value="Peroxisomal_Beta-Oxidation"/>
</dbReference>
<dbReference type="InterPro" id="IPR002347">
    <property type="entry name" value="SDR_fam"/>
</dbReference>
<dbReference type="SUPFAM" id="SSF51735">
    <property type="entry name" value="NAD(P)-binding Rossmann-fold domains"/>
    <property type="match status" value="1"/>
</dbReference>
<name>A0A9D1D762_9FIRM</name>
<keyword evidence="2" id="KW-0560">Oxidoreductase</keyword>
<comment type="similarity">
    <text evidence="1 3">Belongs to the short-chain dehydrogenases/reductases (SDR) family.</text>
</comment>
<dbReference type="Gene3D" id="3.40.50.720">
    <property type="entry name" value="NAD(P)-binding Rossmann-like Domain"/>
    <property type="match status" value="1"/>
</dbReference>
<dbReference type="PRINTS" id="PR00081">
    <property type="entry name" value="GDHRDH"/>
</dbReference>
<dbReference type="InterPro" id="IPR036291">
    <property type="entry name" value="NAD(P)-bd_dom_sf"/>
</dbReference>
<dbReference type="EMBL" id="DVGD01000147">
    <property type="protein sequence ID" value="HIR09717.1"/>
    <property type="molecule type" value="Genomic_DNA"/>
</dbReference>
<dbReference type="FunFam" id="3.40.50.720:FF:000084">
    <property type="entry name" value="Short-chain dehydrogenase reductase"/>
    <property type="match status" value="1"/>
</dbReference>
<dbReference type="InterPro" id="IPR057326">
    <property type="entry name" value="KR_dom"/>
</dbReference>
<dbReference type="Pfam" id="PF00106">
    <property type="entry name" value="adh_short"/>
    <property type="match status" value="2"/>
</dbReference>
<reference evidence="5" key="2">
    <citation type="journal article" date="2021" name="PeerJ">
        <title>Extensive microbial diversity within the chicken gut microbiome revealed by metagenomics and culture.</title>
        <authorList>
            <person name="Gilroy R."/>
            <person name="Ravi A."/>
            <person name="Getino M."/>
            <person name="Pursley I."/>
            <person name="Horton D.L."/>
            <person name="Alikhan N.F."/>
            <person name="Baker D."/>
            <person name="Gharbi K."/>
            <person name="Hall N."/>
            <person name="Watson M."/>
            <person name="Adriaenssens E.M."/>
            <person name="Foster-Nyarko E."/>
            <person name="Jarju S."/>
            <person name="Secka A."/>
            <person name="Antonio M."/>
            <person name="Oren A."/>
            <person name="Chaudhuri R.R."/>
            <person name="La Ragione R."/>
            <person name="Hildebrand F."/>
            <person name="Pallen M.J."/>
        </authorList>
    </citation>
    <scope>NUCLEOTIDE SEQUENCE</scope>
    <source>
        <strain evidence="5">ChiHjej9B8-7071</strain>
    </source>
</reference>
<protein>
    <submittedName>
        <fullName evidence="5">SDR family oxidoreductase</fullName>
    </submittedName>
</protein>
<dbReference type="PRINTS" id="PR00080">
    <property type="entry name" value="SDRFAMILY"/>
</dbReference>
<dbReference type="GO" id="GO:0016491">
    <property type="term" value="F:oxidoreductase activity"/>
    <property type="evidence" value="ECO:0007669"/>
    <property type="project" value="UniProtKB-KW"/>
</dbReference>
<dbReference type="SMART" id="SM00822">
    <property type="entry name" value="PKS_KR"/>
    <property type="match status" value="1"/>
</dbReference>
<evidence type="ECO:0000256" key="3">
    <source>
        <dbReference type="RuleBase" id="RU000363"/>
    </source>
</evidence>
<dbReference type="Proteomes" id="UP000824258">
    <property type="component" value="Unassembled WGS sequence"/>
</dbReference>
<dbReference type="CDD" id="cd05233">
    <property type="entry name" value="SDR_c"/>
    <property type="match status" value="1"/>
</dbReference>
<evidence type="ECO:0000313" key="5">
    <source>
        <dbReference type="EMBL" id="HIR09717.1"/>
    </source>
</evidence>